<accession>K5UV51</accession>
<dbReference type="GeneID" id="18916819"/>
<dbReference type="AlphaFoldDB" id="K5UV51"/>
<keyword evidence="4" id="KW-1185">Reference proteome</keyword>
<reference evidence="3 4" key="1">
    <citation type="journal article" date="2012" name="BMC Genomics">
        <title>Comparative genomics of the white-rot fungi, Phanerochaete carnosa and P. chrysosporium, to elucidate the genetic basis of the distinct wood types they colonize.</title>
        <authorList>
            <person name="Suzuki H."/>
            <person name="MacDonald J."/>
            <person name="Syed K."/>
            <person name="Salamov A."/>
            <person name="Hori C."/>
            <person name="Aerts A."/>
            <person name="Henrissat B."/>
            <person name="Wiebenga A."/>
            <person name="vanKuyk P.A."/>
            <person name="Barry K."/>
            <person name="Lindquist E."/>
            <person name="LaButti K."/>
            <person name="Lapidus A."/>
            <person name="Lucas S."/>
            <person name="Coutinho P."/>
            <person name="Gong Y."/>
            <person name="Samejima M."/>
            <person name="Mahadevan R."/>
            <person name="Abou-Zaid M."/>
            <person name="de Vries R.P."/>
            <person name="Igarashi K."/>
            <person name="Yadav J.S."/>
            <person name="Grigoriev I.V."/>
            <person name="Master E.R."/>
        </authorList>
    </citation>
    <scope>NUCLEOTIDE SEQUENCE [LARGE SCALE GENOMIC DNA]</scope>
    <source>
        <strain evidence="3 4">HHB-10118-sp</strain>
    </source>
</reference>
<feature type="signal peptide" evidence="2">
    <location>
        <begin position="1"/>
        <end position="16"/>
    </location>
</feature>
<name>K5UV51_PHACS</name>
<protein>
    <submittedName>
        <fullName evidence="3">Uncharacterized protein</fullName>
    </submittedName>
</protein>
<evidence type="ECO:0000313" key="4">
    <source>
        <dbReference type="Proteomes" id="UP000008370"/>
    </source>
</evidence>
<dbReference type="HOGENOM" id="CLU_1797153_0_0_1"/>
<sequence length="144" mass="16121">MRYIGLSSLRLGVGLGLPVTAWQTRIYPRKFCVQHTRAQTTADHGLSERTLREPCKADRSRYLATFKPYCSMKDIVTLQARFAVENSECVRRAAMIRRETRQDASNAEPRSGTPSESLRVGSAPTRHSLAPSLFIKPKTGRAKA</sequence>
<dbReference type="Proteomes" id="UP000008370">
    <property type="component" value="Unassembled WGS sequence"/>
</dbReference>
<dbReference type="EMBL" id="JH930473">
    <property type="protein sequence ID" value="EKM53861.1"/>
    <property type="molecule type" value="Genomic_DNA"/>
</dbReference>
<evidence type="ECO:0000256" key="1">
    <source>
        <dbReference type="SAM" id="MobiDB-lite"/>
    </source>
</evidence>
<proteinExistence type="predicted"/>
<evidence type="ECO:0000313" key="3">
    <source>
        <dbReference type="EMBL" id="EKM53861.1"/>
    </source>
</evidence>
<feature type="region of interest" description="Disordered" evidence="1">
    <location>
        <begin position="97"/>
        <end position="144"/>
    </location>
</feature>
<dbReference type="KEGG" id="pco:PHACADRAFT_257344"/>
<gene>
    <name evidence="3" type="ORF">PHACADRAFT_257344</name>
</gene>
<dbReference type="InParanoid" id="K5UV51"/>
<keyword evidence="2" id="KW-0732">Signal</keyword>
<dbReference type="RefSeq" id="XP_007396577.1">
    <property type="nucleotide sequence ID" value="XM_007396515.1"/>
</dbReference>
<evidence type="ECO:0000256" key="2">
    <source>
        <dbReference type="SAM" id="SignalP"/>
    </source>
</evidence>
<organism evidence="3 4">
    <name type="scientific">Phanerochaete carnosa (strain HHB-10118-sp)</name>
    <name type="common">White-rot fungus</name>
    <name type="synonym">Peniophora carnosa</name>
    <dbReference type="NCBI Taxonomy" id="650164"/>
    <lineage>
        <taxon>Eukaryota</taxon>
        <taxon>Fungi</taxon>
        <taxon>Dikarya</taxon>
        <taxon>Basidiomycota</taxon>
        <taxon>Agaricomycotina</taxon>
        <taxon>Agaricomycetes</taxon>
        <taxon>Polyporales</taxon>
        <taxon>Phanerochaetaceae</taxon>
        <taxon>Phanerochaete</taxon>
    </lineage>
</organism>
<feature type="chain" id="PRO_5003884239" evidence="2">
    <location>
        <begin position="17"/>
        <end position="144"/>
    </location>
</feature>